<dbReference type="EMBL" id="LAZR01020871">
    <property type="protein sequence ID" value="KKL87299.1"/>
    <property type="molecule type" value="Genomic_DNA"/>
</dbReference>
<evidence type="ECO:0000256" key="5">
    <source>
        <dbReference type="ARBA" id="ARBA00023172"/>
    </source>
</evidence>
<keyword evidence="4" id="KW-0238">DNA-binding</keyword>
<dbReference type="Gene3D" id="3.30.420.10">
    <property type="entry name" value="Ribonuclease H-like superfamily/Ribonuclease H"/>
    <property type="match status" value="1"/>
</dbReference>
<dbReference type="GO" id="GO:0003677">
    <property type="term" value="F:DNA binding"/>
    <property type="evidence" value="ECO:0007669"/>
    <property type="project" value="UniProtKB-KW"/>
</dbReference>
<sequence length="181" mass="20102">MRVLGFDISTVATGWAVVEDGKLTKKGVICPVDELKQVHGTKKAAKEAMRDEVARFAYIVKRASEVIDKTKPDVLVVEDSFMKLNASVLRLLARLSGGVLGHWIGHCTGPAYIVMASSARARVGCKGNAKKPEVMEFLRREHGLIVEDDNEADAIVLALYGTKRQSENAKARRKTKRRWKR</sequence>
<evidence type="ECO:0000256" key="3">
    <source>
        <dbReference type="ARBA" id="ARBA00022842"/>
    </source>
</evidence>
<evidence type="ECO:0000256" key="1">
    <source>
        <dbReference type="ARBA" id="ARBA00009518"/>
    </source>
</evidence>
<dbReference type="GO" id="GO:0004520">
    <property type="term" value="F:DNA endonuclease activity"/>
    <property type="evidence" value="ECO:0007669"/>
    <property type="project" value="InterPro"/>
</dbReference>
<dbReference type="GO" id="GO:0006310">
    <property type="term" value="P:DNA recombination"/>
    <property type="evidence" value="ECO:0007669"/>
    <property type="project" value="UniProtKB-KW"/>
</dbReference>
<dbReference type="InterPro" id="IPR012337">
    <property type="entry name" value="RNaseH-like_sf"/>
</dbReference>
<accession>A0A0F9FLR0</accession>
<dbReference type="InterPro" id="IPR036397">
    <property type="entry name" value="RNaseH_sf"/>
</dbReference>
<reference evidence="7" key="1">
    <citation type="journal article" date="2015" name="Nature">
        <title>Complex archaea that bridge the gap between prokaryotes and eukaryotes.</title>
        <authorList>
            <person name="Spang A."/>
            <person name="Saw J.H."/>
            <person name="Jorgensen S.L."/>
            <person name="Zaremba-Niedzwiedzka K."/>
            <person name="Martijn J."/>
            <person name="Lind A.E."/>
            <person name="van Eijk R."/>
            <person name="Schleper C."/>
            <person name="Guy L."/>
            <person name="Ettema T.J."/>
        </authorList>
    </citation>
    <scope>NUCLEOTIDE SEQUENCE</scope>
</reference>
<evidence type="ECO:0000313" key="7">
    <source>
        <dbReference type="EMBL" id="KKL87299.1"/>
    </source>
</evidence>
<dbReference type="PRINTS" id="PR00696">
    <property type="entry name" value="RSOLVASERUVC"/>
</dbReference>
<dbReference type="SUPFAM" id="SSF53098">
    <property type="entry name" value="Ribonuclease H-like"/>
    <property type="match status" value="1"/>
</dbReference>
<keyword evidence="5" id="KW-0233">DNA recombination</keyword>
<keyword evidence="3" id="KW-0460">Magnesium</keyword>
<evidence type="ECO:0000256" key="4">
    <source>
        <dbReference type="ARBA" id="ARBA00023125"/>
    </source>
</evidence>
<comment type="similarity">
    <text evidence="1">Belongs to the RuvC family.</text>
</comment>
<keyword evidence="2" id="KW-0227">DNA damage</keyword>
<comment type="caution">
    <text evidence="7">The sequence shown here is derived from an EMBL/GenBank/DDBJ whole genome shotgun (WGS) entry which is preliminary data.</text>
</comment>
<dbReference type="AlphaFoldDB" id="A0A0F9FLR0"/>
<keyword evidence="6" id="KW-0234">DNA repair</keyword>
<protein>
    <submittedName>
        <fullName evidence="7">Uncharacterized protein</fullName>
    </submittedName>
</protein>
<proteinExistence type="inferred from homology"/>
<organism evidence="7">
    <name type="scientific">marine sediment metagenome</name>
    <dbReference type="NCBI Taxonomy" id="412755"/>
    <lineage>
        <taxon>unclassified sequences</taxon>
        <taxon>metagenomes</taxon>
        <taxon>ecological metagenomes</taxon>
    </lineage>
</organism>
<evidence type="ECO:0000256" key="2">
    <source>
        <dbReference type="ARBA" id="ARBA00022763"/>
    </source>
</evidence>
<name>A0A0F9FLR0_9ZZZZ</name>
<evidence type="ECO:0000256" key="6">
    <source>
        <dbReference type="ARBA" id="ARBA00023204"/>
    </source>
</evidence>
<dbReference type="GO" id="GO:0006281">
    <property type="term" value="P:DNA repair"/>
    <property type="evidence" value="ECO:0007669"/>
    <property type="project" value="UniProtKB-KW"/>
</dbReference>
<dbReference type="InterPro" id="IPR002176">
    <property type="entry name" value="X-over_junc_endoDNase_RuvC"/>
</dbReference>
<gene>
    <name evidence="7" type="ORF">LCGC14_1936100</name>
</gene>